<evidence type="ECO:0000259" key="4">
    <source>
        <dbReference type="PROSITE" id="PS01124"/>
    </source>
</evidence>
<dbReference type="PANTHER" id="PTHR46796:SF6">
    <property type="entry name" value="ARAC SUBFAMILY"/>
    <property type="match status" value="1"/>
</dbReference>
<gene>
    <name evidence="5" type="ORF">ACFO3A_02665</name>
</gene>
<dbReference type="InterPro" id="IPR018060">
    <property type="entry name" value="HTH_AraC"/>
</dbReference>
<dbReference type="SUPFAM" id="SSF46689">
    <property type="entry name" value="Homeodomain-like"/>
    <property type="match status" value="1"/>
</dbReference>
<name>A0ABV9GSZ8_9BURK</name>
<keyword evidence="6" id="KW-1185">Reference proteome</keyword>
<keyword evidence="2" id="KW-0238">DNA-binding</keyword>
<dbReference type="Proteomes" id="UP001595967">
    <property type="component" value="Unassembled WGS sequence"/>
</dbReference>
<dbReference type="InterPro" id="IPR035418">
    <property type="entry name" value="AraC-bd_2"/>
</dbReference>
<dbReference type="InterPro" id="IPR020449">
    <property type="entry name" value="Tscrpt_reg_AraC-type_HTH"/>
</dbReference>
<reference evidence="6" key="1">
    <citation type="journal article" date="2019" name="Int. J. Syst. Evol. Microbiol.">
        <title>The Global Catalogue of Microorganisms (GCM) 10K type strain sequencing project: providing services to taxonomists for standard genome sequencing and annotation.</title>
        <authorList>
            <consortium name="The Broad Institute Genomics Platform"/>
            <consortium name="The Broad Institute Genome Sequencing Center for Infectious Disease"/>
            <person name="Wu L."/>
            <person name="Ma J."/>
        </authorList>
    </citation>
    <scope>NUCLEOTIDE SEQUENCE [LARGE SCALE GENOMIC DNA]</scope>
    <source>
        <strain evidence="6">JCM 11650</strain>
    </source>
</reference>
<dbReference type="Pfam" id="PF14525">
    <property type="entry name" value="AraC_binding_2"/>
    <property type="match status" value="1"/>
</dbReference>
<evidence type="ECO:0000313" key="5">
    <source>
        <dbReference type="EMBL" id="MFC4621118.1"/>
    </source>
</evidence>
<feature type="domain" description="HTH araC/xylS-type" evidence="4">
    <location>
        <begin position="213"/>
        <end position="314"/>
    </location>
</feature>
<dbReference type="PROSITE" id="PS00041">
    <property type="entry name" value="HTH_ARAC_FAMILY_1"/>
    <property type="match status" value="1"/>
</dbReference>
<dbReference type="RefSeq" id="WP_377723761.1">
    <property type="nucleotide sequence ID" value="NZ_JBHSEW010000002.1"/>
</dbReference>
<dbReference type="PROSITE" id="PS01124">
    <property type="entry name" value="HTH_ARAC_FAMILY_2"/>
    <property type="match status" value="1"/>
</dbReference>
<dbReference type="Gene3D" id="1.10.10.60">
    <property type="entry name" value="Homeodomain-like"/>
    <property type="match status" value="1"/>
</dbReference>
<evidence type="ECO:0000256" key="2">
    <source>
        <dbReference type="ARBA" id="ARBA00023125"/>
    </source>
</evidence>
<sequence>MSTARVLSTDGIPQQDTAPAWRDWMAQLFNGLQTDLYGDTRFDGHLYVASAGEVVLTRLDAGRHRVVRDSHRLRDSEEAYLKIVAPWSGTAQVHQNGQQASASNGSWVIYDTSHPYEVANPQHTEHLILMLPRRSIVQRGLNPEGLMGRNIGGSSGIARIALETMRSTYQELGTMSAPLAHRAGELLVEMVHLSLQELAGKGTARTQRQALHDRICAYVATHLRDPGLSVEAIATALNCSKRHVHNGFAGQDTSLGAFIQHSRLQLVMRELRQPELAQHTITDIAMACGFNNSAHFSRAFKAYAGMSPSEFRNR</sequence>
<evidence type="ECO:0000256" key="1">
    <source>
        <dbReference type="ARBA" id="ARBA00023015"/>
    </source>
</evidence>
<dbReference type="PRINTS" id="PR00032">
    <property type="entry name" value="HTHARAC"/>
</dbReference>
<evidence type="ECO:0000313" key="6">
    <source>
        <dbReference type="Proteomes" id="UP001595967"/>
    </source>
</evidence>
<keyword evidence="3" id="KW-0804">Transcription</keyword>
<dbReference type="InterPro" id="IPR050204">
    <property type="entry name" value="AraC_XylS_family_regulators"/>
</dbReference>
<dbReference type="InterPro" id="IPR018062">
    <property type="entry name" value="HTH_AraC-typ_CS"/>
</dbReference>
<dbReference type="InterPro" id="IPR009057">
    <property type="entry name" value="Homeodomain-like_sf"/>
</dbReference>
<dbReference type="Pfam" id="PF12833">
    <property type="entry name" value="HTH_18"/>
    <property type="match status" value="1"/>
</dbReference>
<dbReference type="SMART" id="SM00342">
    <property type="entry name" value="HTH_ARAC"/>
    <property type="match status" value="1"/>
</dbReference>
<dbReference type="EMBL" id="JBHSEW010000002">
    <property type="protein sequence ID" value="MFC4621118.1"/>
    <property type="molecule type" value="Genomic_DNA"/>
</dbReference>
<organism evidence="5 6">
    <name type="scientific">Comamonas nitrativorans</name>
    <dbReference type="NCBI Taxonomy" id="108437"/>
    <lineage>
        <taxon>Bacteria</taxon>
        <taxon>Pseudomonadati</taxon>
        <taxon>Pseudomonadota</taxon>
        <taxon>Betaproteobacteria</taxon>
        <taxon>Burkholderiales</taxon>
        <taxon>Comamonadaceae</taxon>
        <taxon>Comamonas</taxon>
    </lineage>
</organism>
<evidence type="ECO:0000256" key="3">
    <source>
        <dbReference type="ARBA" id="ARBA00023163"/>
    </source>
</evidence>
<accession>A0ABV9GSZ8</accession>
<protein>
    <submittedName>
        <fullName evidence="5">Helix-turn-helix domain-containing protein</fullName>
    </submittedName>
</protein>
<proteinExistence type="predicted"/>
<comment type="caution">
    <text evidence="5">The sequence shown here is derived from an EMBL/GenBank/DDBJ whole genome shotgun (WGS) entry which is preliminary data.</text>
</comment>
<dbReference type="PANTHER" id="PTHR46796">
    <property type="entry name" value="HTH-TYPE TRANSCRIPTIONAL ACTIVATOR RHAS-RELATED"/>
    <property type="match status" value="1"/>
</dbReference>
<keyword evidence="1" id="KW-0805">Transcription regulation</keyword>